<protein>
    <recommendedName>
        <fullName evidence="3">Restriction endonuclease domain-containing protein</fullName>
    </recommendedName>
</protein>
<organism evidence="1 2">
    <name type="scientific">Urbifossiella limnaea</name>
    <dbReference type="NCBI Taxonomy" id="2528023"/>
    <lineage>
        <taxon>Bacteria</taxon>
        <taxon>Pseudomonadati</taxon>
        <taxon>Planctomycetota</taxon>
        <taxon>Planctomycetia</taxon>
        <taxon>Gemmatales</taxon>
        <taxon>Gemmataceae</taxon>
        <taxon>Urbifossiella</taxon>
    </lineage>
</organism>
<accession>A0A517XY09</accession>
<proteinExistence type="predicted"/>
<name>A0A517XY09_9BACT</name>
<dbReference type="Proteomes" id="UP000319576">
    <property type="component" value="Chromosome"/>
</dbReference>
<dbReference type="KEGG" id="uli:ETAA1_43660"/>
<keyword evidence="2" id="KW-1185">Reference proteome</keyword>
<reference evidence="1 2" key="1">
    <citation type="submission" date="2019-02" db="EMBL/GenBank/DDBJ databases">
        <title>Deep-cultivation of Planctomycetes and their phenomic and genomic characterization uncovers novel biology.</title>
        <authorList>
            <person name="Wiegand S."/>
            <person name="Jogler M."/>
            <person name="Boedeker C."/>
            <person name="Pinto D."/>
            <person name="Vollmers J."/>
            <person name="Rivas-Marin E."/>
            <person name="Kohn T."/>
            <person name="Peeters S.H."/>
            <person name="Heuer A."/>
            <person name="Rast P."/>
            <person name="Oberbeckmann S."/>
            <person name="Bunk B."/>
            <person name="Jeske O."/>
            <person name="Meyerdierks A."/>
            <person name="Storesund J.E."/>
            <person name="Kallscheuer N."/>
            <person name="Luecker S."/>
            <person name="Lage O.M."/>
            <person name="Pohl T."/>
            <person name="Merkel B.J."/>
            <person name="Hornburger P."/>
            <person name="Mueller R.-W."/>
            <person name="Bruemmer F."/>
            <person name="Labrenz M."/>
            <person name="Spormann A.M."/>
            <person name="Op den Camp H."/>
            <person name="Overmann J."/>
            <person name="Amann R."/>
            <person name="Jetten M.S.M."/>
            <person name="Mascher T."/>
            <person name="Medema M.H."/>
            <person name="Devos D.P."/>
            <person name="Kaster A.-K."/>
            <person name="Ovreas L."/>
            <person name="Rohde M."/>
            <person name="Galperin M.Y."/>
            <person name="Jogler C."/>
        </authorList>
    </citation>
    <scope>NUCLEOTIDE SEQUENCE [LARGE SCALE GENOMIC DNA]</scope>
    <source>
        <strain evidence="1 2">ETA_A1</strain>
    </source>
</reference>
<evidence type="ECO:0000313" key="2">
    <source>
        <dbReference type="Proteomes" id="UP000319576"/>
    </source>
</evidence>
<dbReference type="EMBL" id="CP036273">
    <property type="protein sequence ID" value="QDU22386.1"/>
    <property type="molecule type" value="Genomic_DNA"/>
</dbReference>
<dbReference type="RefSeq" id="WP_145242079.1">
    <property type="nucleotide sequence ID" value="NZ_CP036273.1"/>
</dbReference>
<sequence length="61" mass="6332">MTAQQAGIADYRVLGMNGRQLHVFRDPAGDAYATHLTLAESATVSPLAAPAAAVRVADLLP</sequence>
<gene>
    <name evidence="1" type="ORF">ETAA1_43660</name>
</gene>
<evidence type="ECO:0000313" key="1">
    <source>
        <dbReference type="EMBL" id="QDU22386.1"/>
    </source>
</evidence>
<evidence type="ECO:0008006" key="3">
    <source>
        <dbReference type="Google" id="ProtNLM"/>
    </source>
</evidence>
<dbReference type="AlphaFoldDB" id="A0A517XY09"/>